<evidence type="ECO:0000313" key="10">
    <source>
        <dbReference type="Proteomes" id="UP000222542"/>
    </source>
</evidence>
<dbReference type="GO" id="GO:0016020">
    <property type="term" value="C:membrane"/>
    <property type="evidence" value="ECO:0007669"/>
    <property type="project" value="UniProtKB-SubCell"/>
</dbReference>
<dbReference type="STRING" id="4072.A0A2G3ALZ6"/>
<reference evidence="9 10" key="1">
    <citation type="journal article" date="2014" name="Nat. Genet.">
        <title>Genome sequence of the hot pepper provides insights into the evolution of pungency in Capsicum species.</title>
        <authorList>
            <person name="Kim S."/>
            <person name="Park M."/>
            <person name="Yeom S.I."/>
            <person name="Kim Y.M."/>
            <person name="Lee J.M."/>
            <person name="Lee H.A."/>
            <person name="Seo E."/>
            <person name="Choi J."/>
            <person name="Cheong K."/>
            <person name="Kim K.T."/>
            <person name="Jung K."/>
            <person name="Lee G.W."/>
            <person name="Oh S.K."/>
            <person name="Bae C."/>
            <person name="Kim S.B."/>
            <person name="Lee H.Y."/>
            <person name="Kim S.Y."/>
            <person name="Kim M.S."/>
            <person name="Kang B.C."/>
            <person name="Jo Y.D."/>
            <person name="Yang H.B."/>
            <person name="Jeong H.J."/>
            <person name="Kang W.H."/>
            <person name="Kwon J.K."/>
            <person name="Shin C."/>
            <person name="Lim J.Y."/>
            <person name="Park J.H."/>
            <person name="Huh J.H."/>
            <person name="Kim J.S."/>
            <person name="Kim B.D."/>
            <person name="Cohen O."/>
            <person name="Paran I."/>
            <person name="Suh M.C."/>
            <person name="Lee S.B."/>
            <person name="Kim Y.K."/>
            <person name="Shin Y."/>
            <person name="Noh S.J."/>
            <person name="Park J."/>
            <person name="Seo Y.S."/>
            <person name="Kwon S.Y."/>
            <person name="Kim H.A."/>
            <person name="Park J.M."/>
            <person name="Kim H.J."/>
            <person name="Choi S.B."/>
            <person name="Bosland P.W."/>
            <person name="Reeves G."/>
            <person name="Jo S.H."/>
            <person name="Lee B.W."/>
            <person name="Cho H.T."/>
            <person name="Choi H.S."/>
            <person name="Lee M.S."/>
            <person name="Yu Y."/>
            <person name="Do Choi Y."/>
            <person name="Park B.S."/>
            <person name="van Deynze A."/>
            <person name="Ashrafi H."/>
            <person name="Hill T."/>
            <person name="Kim W.T."/>
            <person name="Pai H.S."/>
            <person name="Ahn H.K."/>
            <person name="Yeam I."/>
            <person name="Giovannoni J.J."/>
            <person name="Rose J.K."/>
            <person name="Sorensen I."/>
            <person name="Lee S.J."/>
            <person name="Kim R.W."/>
            <person name="Choi I.Y."/>
            <person name="Choi B.S."/>
            <person name="Lim J.S."/>
            <person name="Lee Y.H."/>
            <person name="Choi D."/>
        </authorList>
    </citation>
    <scope>NUCLEOTIDE SEQUENCE [LARGE SCALE GENOMIC DNA]</scope>
    <source>
        <strain evidence="10">cv. CM334</strain>
    </source>
</reference>
<dbReference type="GO" id="GO:0009791">
    <property type="term" value="P:post-embryonic development"/>
    <property type="evidence" value="ECO:0007669"/>
    <property type="project" value="UniProtKB-ARBA"/>
</dbReference>
<keyword evidence="7 8" id="KW-0472">Membrane</keyword>
<feature type="transmembrane region" description="Helical" evidence="8">
    <location>
        <begin position="53"/>
        <end position="77"/>
    </location>
</feature>
<evidence type="ECO:0000256" key="8">
    <source>
        <dbReference type="SAM" id="Phobius"/>
    </source>
</evidence>
<dbReference type="GO" id="GO:0019915">
    <property type="term" value="P:lipid storage"/>
    <property type="evidence" value="ECO:0000318"/>
    <property type="project" value="GO_Central"/>
</dbReference>
<keyword evidence="4" id="KW-0551">Lipid droplet</keyword>
<dbReference type="GO" id="GO:0048608">
    <property type="term" value="P:reproductive structure development"/>
    <property type="evidence" value="ECO:0007669"/>
    <property type="project" value="UniProtKB-ARBA"/>
</dbReference>
<comment type="similarity">
    <text evidence="3">Belongs to the oleosin family.</text>
</comment>
<dbReference type="Proteomes" id="UP000222542">
    <property type="component" value="Unassembled WGS sequence"/>
</dbReference>
<evidence type="ECO:0000256" key="2">
    <source>
        <dbReference type="ARBA" id="ARBA00004502"/>
    </source>
</evidence>
<evidence type="ECO:0000256" key="5">
    <source>
        <dbReference type="ARBA" id="ARBA00022692"/>
    </source>
</evidence>
<feature type="transmembrane region" description="Helical" evidence="8">
    <location>
        <begin position="20"/>
        <end position="47"/>
    </location>
</feature>
<comment type="caution">
    <text evidence="9">The sequence shown here is derived from an EMBL/GenBank/DDBJ whole genome shotgun (WGS) entry which is preliminary data.</text>
</comment>
<dbReference type="Gramene" id="PHT95238">
    <property type="protein sequence ID" value="PHT95238"/>
    <property type="gene ID" value="T459_03120"/>
</dbReference>
<organism evidence="9 10">
    <name type="scientific">Capsicum annuum</name>
    <name type="common">Capsicum pepper</name>
    <dbReference type="NCBI Taxonomy" id="4072"/>
    <lineage>
        <taxon>Eukaryota</taxon>
        <taxon>Viridiplantae</taxon>
        <taxon>Streptophyta</taxon>
        <taxon>Embryophyta</taxon>
        <taxon>Tracheophyta</taxon>
        <taxon>Spermatophyta</taxon>
        <taxon>Magnoliopsida</taxon>
        <taxon>eudicotyledons</taxon>
        <taxon>Gunneridae</taxon>
        <taxon>Pentapetalae</taxon>
        <taxon>asterids</taxon>
        <taxon>lamiids</taxon>
        <taxon>Solanales</taxon>
        <taxon>Solanaceae</taxon>
        <taxon>Solanoideae</taxon>
        <taxon>Capsiceae</taxon>
        <taxon>Capsicum</taxon>
    </lineage>
</organism>
<evidence type="ECO:0000313" key="9">
    <source>
        <dbReference type="EMBL" id="PHT95238.1"/>
    </source>
</evidence>
<keyword evidence="10" id="KW-1185">Reference proteome</keyword>
<evidence type="ECO:0000256" key="1">
    <source>
        <dbReference type="ARBA" id="ARBA00004141"/>
    </source>
</evidence>
<evidence type="ECO:0000256" key="6">
    <source>
        <dbReference type="ARBA" id="ARBA00022989"/>
    </source>
</evidence>
<proteinExistence type="inferred from homology"/>
<protein>
    <recommendedName>
        <fullName evidence="11">Oleosin</fullName>
    </recommendedName>
</protein>
<dbReference type="AlphaFoldDB" id="A0A2G3ALZ6"/>
<reference evidence="9 10" key="2">
    <citation type="journal article" date="2017" name="Genome Biol.">
        <title>New reference genome sequences of hot pepper reveal the massive evolution of plant disease-resistance genes by retroduplication.</title>
        <authorList>
            <person name="Kim S."/>
            <person name="Park J."/>
            <person name="Yeom S.I."/>
            <person name="Kim Y.M."/>
            <person name="Seo E."/>
            <person name="Kim K.T."/>
            <person name="Kim M.S."/>
            <person name="Lee J.M."/>
            <person name="Cheong K."/>
            <person name="Shin H.S."/>
            <person name="Kim S.B."/>
            <person name="Han K."/>
            <person name="Lee J."/>
            <person name="Park M."/>
            <person name="Lee H.A."/>
            <person name="Lee H.Y."/>
            <person name="Lee Y."/>
            <person name="Oh S."/>
            <person name="Lee J.H."/>
            <person name="Choi E."/>
            <person name="Choi E."/>
            <person name="Lee S.E."/>
            <person name="Jeon J."/>
            <person name="Kim H."/>
            <person name="Choi G."/>
            <person name="Song H."/>
            <person name="Lee J."/>
            <person name="Lee S.C."/>
            <person name="Kwon J.K."/>
            <person name="Lee H.Y."/>
            <person name="Koo N."/>
            <person name="Hong Y."/>
            <person name="Kim R.W."/>
            <person name="Kang W.H."/>
            <person name="Huh J.H."/>
            <person name="Kang B.C."/>
            <person name="Yang T.J."/>
            <person name="Lee Y.H."/>
            <person name="Bennetzen J.L."/>
            <person name="Choi D."/>
        </authorList>
    </citation>
    <scope>NUCLEOTIDE SEQUENCE [LARGE SCALE GENOMIC DNA]</scope>
    <source>
        <strain evidence="10">cv. CM334</strain>
    </source>
</reference>
<gene>
    <name evidence="9" type="ORF">T459_03120</name>
</gene>
<dbReference type="EMBL" id="AYRZ02000001">
    <property type="protein sequence ID" value="PHT95238.1"/>
    <property type="molecule type" value="Genomic_DNA"/>
</dbReference>
<keyword evidence="6 8" id="KW-1133">Transmembrane helix</keyword>
<accession>A0A2G3ALZ6</accession>
<name>A0A2G3ALZ6_CAPAN</name>
<dbReference type="PANTHER" id="PTHR33203">
    <property type="entry name" value="OLEOSIN"/>
    <property type="match status" value="1"/>
</dbReference>
<sequence>MFDQLKELCRSPSNYEALRFTAATTLGAVLLGLFSLTFAGTVIFLILAASFLLVFSLILVPAALILVFSAAGFLFSVGGGTRGLAAMFWLYKKACGQHMFGEDQLDFARMRTARKAWDMRKELKRVDNLCRTRPMRILEPNNLECHQVQFVFPCLRHCEYYPNEGGG</sequence>
<dbReference type="Pfam" id="PF01277">
    <property type="entry name" value="Oleosin"/>
    <property type="match status" value="1"/>
</dbReference>
<evidence type="ECO:0000256" key="3">
    <source>
        <dbReference type="ARBA" id="ARBA00010858"/>
    </source>
</evidence>
<evidence type="ECO:0008006" key="11">
    <source>
        <dbReference type="Google" id="ProtNLM"/>
    </source>
</evidence>
<keyword evidence="5 8" id="KW-0812">Transmembrane</keyword>
<dbReference type="InterPro" id="IPR000136">
    <property type="entry name" value="Oleosin"/>
</dbReference>
<dbReference type="GO" id="GO:0012511">
    <property type="term" value="C:monolayer-surrounded lipid storage body"/>
    <property type="evidence" value="ECO:0007669"/>
    <property type="project" value="InterPro"/>
</dbReference>
<comment type="subcellular location">
    <subcellularLocation>
        <location evidence="2">Lipid droplet</location>
    </subcellularLocation>
    <subcellularLocation>
        <location evidence="1">Membrane</location>
        <topology evidence="1">Multi-pass membrane protein</topology>
    </subcellularLocation>
</comment>
<dbReference type="OMA" id="MRILEPN"/>
<evidence type="ECO:0000256" key="7">
    <source>
        <dbReference type="ARBA" id="ARBA00023136"/>
    </source>
</evidence>
<dbReference type="PANTHER" id="PTHR33203:SF24">
    <property type="entry name" value="OLEOSIN"/>
    <property type="match status" value="1"/>
</dbReference>
<evidence type="ECO:0000256" key="4">
    <source>
        <dbReference type="ARBA" id="ARBA00022677"/>
    </source>
</evidence>